<dbReference type="GO" id="GO:0007602">
    <property type="term" value="P:phototransduction"/>
    <property type="evidence" value="ECO:0007669"/>
    <property type="project" value="UniProtKB-KW"/>
</dbReference>
<dbReference type="PROSITE" id="PS00950">
    <property type="entry name" value="BACTERIAL_OPSIN_1"/>
    <property type="match status" value="1"/>
</dbReference>
<feature type="transmembrane region" description="Helical" evidence="11">
    <location>
        <begin position="20"/>
        <end position="40"/>
    </location>
</feature>
<keyword evidence="5 11" id="KW-0812">Transmembrane</keyword>
<evidence type="ECO:0000256" key="9">
    <source>
        <dbReference type="ARBA" id="ARBA00023136"/>
    </source>
</evidence>
<keyword evidence="13" id="KW-1185">Reference proteome</keyword>
<evidence type="ECO:0000256" key="7">
    <source>
        <dbReference type="ARBA" id="ARBA00022989"/>
    </source>
</evidence>
<keyword evidence="7 11" id="KW-1133">Transmembrane helix</keyword>
<comment type="caution">
    <text evidence="12">The sequence shown here is derived from an EMBL/GenBank/DDBJ whole genome shotgun (WGS) entry which is preliminary data.</text>
</comment>
<evidence type="ECO:0000256" key="1">
    <source>
        <dbReference type="ARBA" id="ARBA00004141"/>
    </source>
</evidence>
<dbReference type="PRINTS" id="PR00251">
    <property type="entry name" value="BACTRLOPSIN"/>
</dbReference>
<keyword evidence="10" id="KW-0675">Receptor</keyword>
<dbReference type="GO" id="GO:0009881">
    <property type="term" value="F:photoreceptor activity"/>
    <property type="evidence" value="ECO:0007669"/>
    <property type="project" value="UniProtKB-KW"/>
</dbReference>
<dbReference type="AlphaFoldDB" id="A0A2T0T873"/>
<protein>
    <submittedName>
        <fullName evidence="12">Bacteriorhodopsin</fullName>
    </submittedName>
</protein>
<feature type="transmembrane region" description="Helical" evidence="11">
    <location>
        <begin position="132"/>
        <end position="153"/>
    </location>
</feature>
<reference evidence="12 13" key="1">
    <citation type="submission" date="2018-03" db="EMBL/GenBank/DDBJ databases">
        <title>Genomic Encyclopedia of Archaeal and Bacterial Type Strains, Phase II (KMG-II): from individual species to whole genera.</title>
        <authorList>
            <person name="Goeker M."/>
        </authorList>
    </citation>
    <scope>NUCLEOTIDE SEQUENCE [LARGE SCALE GENOMIC DNA]</scope>
    <source>
        <strain evidence="12 13">DSM 28354</strain>
    </source>
</reference>
<evidence type="ECO:0000256" key="11">
    <source>
        <dbReference type="SAM" id="Phobius"/>
    </source>
</evidence>
<evidence type="ECO:0000256" key="10">
    <source>
        <dbReference type="ARBA" id="ARBA00023170"/>
    </source>
</evidence>
<sequence length="262" mass="29012">MELSETFVPTAGTVGLLPMLTYYSLIVTGLVFLAQAAFVFTTRPLVEPKHQAAHILSGVIALVAGVAYFQMQDIYRDMLAELATVVDATDRQTLMREAYPAVSQYRYMDWAITTPLLLLTMVRLLNVSLRSIARPVALMLVADLFMIVTGYIGEQQLTFDQEAIVSAKLIWGAVSTLGYAVVPWTLYKLYRQYGAVPSLDRSFRLVALTTITFWGIYPIGYILSATGVDTNVIHIGFCIGDVINKTGVAALLFLTTHRRETV</sequence>
<evidence type="ECO:0000313" key="13">
    <source>
        <dbReference type="Proteomes" id="UP000238375"/>
    </source>
</evidence>
<proteinExistence type="inferred from homology"/>
<evidence type="ECO:0000256" key="3">
    <source>
        <dbReference type="ARBA" id="ARBA00022543"/>
    </source>
</evidence>
<organism evidence="12 13">
    <name type="scientific">Spirosoma oryzae</name>
    <dbReference type="NCBI Taxonomy" id="1469603"/>
    <lineage>
        <taxon>Bacteria</taxon>
        <taxon>Pseudomonadati</taxon>
        <taxon>Bacteroidota</taxon>
        <taxon>Cytophagia</taxon>
        <taxon>Cytophagales</taxon>
        <taxon>Cytophagaceae</taxon>
        <taxon>Spirosoma</taxon>
    </lineage>
</organism>
<dbReference type="OrthoDB" id="30586at2"/>
<feature type="transmembrane region" description="Helical" evidence="11">
    <location>
        <begin position="232"/>
        <end position="254"/>
    </location>
</feature>
<keyword evidence="8" id="KW-0157">Chromophore</keyword>
<dbReference type="Gene3D" id="1.20.1070.10">
    <property type="entry name" value="Rhodopsin 7-helix transmembrane proteins"/>
    <property type="match status" value="1"/>
</dbReference>
<dbReference type="SUPFAM" id="SSF81321">
    <property type="entry name" value="Family A G protein-coupled receptor-like"/>
    <property type="match status" value="1"/>
</dbReference>
<dbReference type="PANTHER" id="PTHR28286">
    <property type="match status" value="1"/>
</dbReference>
<evidence type="ECO:0000313" key="12">
    <source>
        <dbReference type="EMBL" id="PRY41863.1"/>
    </source>
</evidence>
<keyword evidence="6" id="KW-0681">Retinal protein</keyword>
<accession>A0A2T0T873</accession>
<dbReference type="SMART" id="SM01021">
    <property type="entry name" value="Bac_rhodopsin"/>
    <property type="match status" value="1"/>
</dbReference>
<dbReference type="InterPro" id="IPR018229">
    <property type="entry name" value="Rhodopsin_retinal_BS"/>
</dbReference>
<dbReference type="PANTHER" id="PTHR28286:SF2">
    <property type="entry name" value="BACTERIORHODOPSIN _OPSIN, NOPA (EUROFUNG)"/>
    <property type="match status" value="1"/>
</dbReference>
<dbReference type="RefSeq" id="WP_106137073.1">
    <property type="nucleotide sequence ID" value="NZ_PVTE01000005.1"/>
</dbReference>
<evidence type="ECO:0000256" key="6">
    <source>
        <dbReference type="ARBA" id="ARBA00022925"/>
    </source>
</evidence>
<feature type="transmembrane region" description="Helical" evidence="11">
    <location>
        <begin position="52"/>
        <end position="71"/>
    </location>
</feature>
<evidence type="ECO:0000256" key="2">
    <source>
        <dbReference type="ARBA" id="ARBA00008130"/>
    </source>
</evidence>
<dbReference type="InterPro" id="IPR001425">
    <property type="entry name" value="Arc/bac/fun_rhodopsins"/>
</dbReference>
<evidence type="ECO:0000256" key="4">
    <source>
        <dbReference type="ARBA" id="ARBA00022606"/>
    </source>
</evidence>
<keyword evidence="3" id="KW-0600">Photoreceptor protein</keyword>
<comment type="similarity">
    <text evidence="2">Belongs to the archaeal/bacterial/fungal opsin family.</text>
</comment>
<feature type="transmembrane region" description="Helical" evidence="11">
    <location>
        <begin position="169"/>
        <end position="190"/>
    </location>
</feature>
<gene>
    <name evidence="12" type="ORF">CLV58_10563</name>
</gene>
<dbReference type="Proteomes" id="UP000238375">
    <property type="component" value="Unassembled WGS sequence"/>
</dbReference>
<keyword evidence="9 11" id="KW-0472">Membrane</keyword>
<feature type="transmembrane region" description="Helical" evidence="11">
    <location>
        <begin position="202"/>
        <end position="220"/>
    </location>
</feature>
<evidence type="ECO:0000256" key="8">
    <source>
        <dbReference type="ARBA" id="ARBA00022991"/>
    </source>
</evidence>
<dbReference type="Pfam" id="PF01036">
    <property type="entry name" value="Bac_rhodopsin"/>
    <property type="match status" value="1"/>
</dbReference>
<keyword evidence="4" id="KW-0716">Sensory transduction</keyword>
<name>A0A2T0T873_9BACT</name>
<evidence type="ECO:0000256" key="5">
    <source>
        <dbReference type="ARBA" id="ARBA00022692"/>
    </source>
</evidence>
<dbReference type="GO" id="GO:0016020">
    <property type="term" value="C:membrane"/>
    <property type="evidence" value="ECO:0007669"/>
    <property type="project" value="UniProtKB-SubCell"/>
</dbReference>
<comment type="subcellular location">
    <subcellularLocation>
        <location evidence="1">Membrane</location>
        <topology evidence="1">Multi-pass membrane protein</topology>
    </subcellularLocation>
</comment>
<dbReference type="GO" id="GO:0005216">
    <property type="term" value="F:monoatomic ion channel activity"/>
    <property type="evidence" value="ECO:0007669"/>
    <property type="project" value="InterPro"/>
</dbReference>
<dbReference type="EMBL" id="PVTE01000005">
    <property type="protein sequence ID" value="PRY41863.1"/>
    <property type="molecule type" value="Genomic_DNA"/>
</dbReference>